<dbReference type="GO" id="GO:0003723">
    <property type="term" value="F:RNA binding"/>
    <property type="evidence" value="ECO:0007669"/>
    <property type="project" value="InterPro"/>
</dbReference>
<dbReference type="EMBL" id="KM267691">
    <property type="protein sequence ID" value="AIU94817.1"/>
    <property type="molecule type" value="mRNA"/>
</dbReference>
<dbReference type="Pfam" id="PF01929">
    <property type="entry name" value="Ribosomal_L14e"/>
    <property type="match status" value="1"/>
</dbReference>
<reference evidence="7" key="1">
    <citation type="submission" date="2014-07" db="EMBL/GenBank/DDBJ databases">
        <authorList>
            <person name="Miller C.S."/>
            <person name="Franke M.C."/>
            <person name="Cooling G.T."/>
            <person name="Lierz K.L."/>
            <person name="Ciesielski A.L."/>
            <person name="Rackow A.R."/>
            <person name="Dean M.A."/>
        </authorList>
    </citation>
    <scope>NUCLEOTIDE SEQUENCE</scope>
</reference>
<dbReference type="SUPFAM" id="SSF50104">
    <property type="entry name" value="Translation proteins SH3-like domain"/>
    <property type="match status" value="1"/>
</dbReference>
<dbReference type="InterPro" id="IPR008991">
    <property type="entry name" value="Translation_prot_SH3-like_sf"/>
</dbReference>
<evidence type="ECO:0000256" key="4">
    <source>
        <dbReference type="ARBA" id="ARBA00035215"/>
    </source>
</evidence>
<dbReference type="Gene3D" id="2.30.30.30">
    <property type="match status" value="1"/>
</dbReference>
<evidence type="ECO:0000313" key="7">
    <source>
        <dbReference type="EMBL" id="AIU94817.1"/>
    </source>
</evidence>
<evidence type="ECO:0000256" key="5">
    <source>
        <dbReference type="ARBA" id="ARBA00035318"/>
    </source>
</evidence>
<dbReference type="CDD" id="cd23702">
    <property type="entry name" value="eL14"/>
    <property type="match status" value="1"/>
</dbReference>
<evidence type="ECO:0000256" key="3">
    <source>
        <dbReference type="ARBA" id="ARBA00023274"/>
    </source>
</evidence>
<proteinExistence type="evidence at transcript level"/>
<dbReference type="Gene3D" id="6.10.250.2270">
    <property type="match status" value="1"/>
</dbReference>
<comment type="similarity">
    <text evidence="1">Belongs to the eukaryotic ribosomal protein eL14 family.</text>
</comment>
<sequence>MTFSRFVEIGRVAYVAFGPDAGKIVVIIDVLDQNRVFVDGPCSGVIRKSLNLKTLQLTPIVMNITRSMRTGLIKKAWEKEEVTKKWEESAWAKKITQREKRANLTDFDRFKLMRAKQQRNRLVNIQFGKLRKAGKTKAKK</sequence>
<accession>A0A0A0R3D4</accession>
<dbReference type="PANTHER" id="PTHR11127">
    <property type="entry name" value="60S RIBOSOMAL PROTEIN L14"/>
    <property type="match status" value="1"/>
</dbReference>
<evidence type="ECO:0000259" key="6">
    <source>
        <dbReference type="Pfam" id="PF01929"/>
    </source>
</evidence>
<dbReference type="GO" id="GO:0022625">
    <property type="term" value="C:cytosolic large ribosomal subunit"/>
    <property type="evidence" value="ECO:0007669"/>
    <property type="project" value="TreeGrafter"/>
</dbReference>
<dbReference type="GO" id="GO:0042273">
    <property type="term" value="P:ribosomal large subunit biogenesis"/>
    <property type="evidence" value="ECO:0007669"/>
    <property type="project" value="TreeGrafter"/>
</dbReference>
<evidence type="ECO:0000256" key="1">
    <source>
        <dbReference type="ARBA" id="ARBA00006592"/>
    </source>
</evidence>
<keyword evidence="3" id="KW-0687">Ribonucleoprotein</keyword>
<dbReference type="InterPro" id="IPR039660">
    <property type="entry name" value="Ribosomal_eL14"/>
</dbReference>
<dbReference type="InterPro" id="IPR014722">
    <property type="entry name" value="Rib_uL2_dom2"/>
</dbReference>
<dbReference type="GO" id="GO:0003735">
    <property type="term" value="F:structural constituent of ribosome"/>
    <property type="evidence" value="ECO:0007669"/>
    <property type="project" value="InterPro"/>
</dbReference>
<dbReference type="PANTHER" id="PTHR11127:SF2">
    <property type="entry name" value="LARGE RIBOSOMAL SUBUNIT PROTEIN EL14"/>
    <property type="match status" value="1"/>
</dbReference>
<keyword evidence="2 7" id="KW-0689">Ribosomal protein</keyword>
<dbReference type="InterPro" id="IPR002784">
    <property type="entry name" value="Ribosomal_eL14_dom"/>
</dbReference>
<name>A0A0A0R3D4_9ANNE</name>
<dbReference type="GO" id="GO:0006412">
    <property type="term" value="P:translation"/>
    <property type="evidence" value="ECO:0007669"/>
    <property type="project" value="InterPro"/>
</dbReference>
<evidence type="ECO:0000256" key="2">
    <source>
        <dbReference type="ARBA" id="ARBA00022980"/>
    </source>
</evidence>
<protein>
    <recommendedName>
        <fullName evidence="4">Large ribosomal subunit protein eL14</fullName>
    </recommendedName>
    <alternativeName>
        <fullName evidence="5">60S ribosomal protein L14</fullName>
    </alternativeName>
</protein>
<organism evidence="7">
    <name type="scientific">Phragmatopoma lapidosa</name>
    <dbReference type="NCBI Taxonomy" id="341668"/>
    <lineage>
        <taxon>Eukaryota</taxon>
        <taxon>Metazoa</taxon>
        <taxon>Spiralia</taxon>
        <taxon>Lophotrochozoa</taxon>
        <taxon>Annelida</taxon>
        <taxon>Polychaeta</taxon>
        <taxon>Sedentaria</taxon>
        <taxon>Canalipalpata</taxon>
        <taxon>Sabellida</taxon>
        <taxon>Sabellariidae</taxon>
        <taxon>Phragmatopoma</taxon>
    </lineage>
</organism>
<dbReference type="AlphaFoldDB" id="A0A0A0R3D4"/>
<feature type="domain" description="Large ribosomal subunit protein eL14" evidence="6">
    <location>
        <begin position="47"/>
        <end position="120"/>
    </location>
</feature>